<feature type="region of interest" description="Disordered" evidence="1">
    <location>
        <begin position="178"/>
        <end position="205"/>
    </location>
</feature>
<protein>
    <submittedName>
        <fullName evidence="3">LapA family protein</fullName>
    </submittedName>
</protein>
<name>A0A853IRB6_9BURK</name>
<evidence type="ECO:0000256" key="1">
    <source>
        <dbReference type="SAM" id="MobiDB-lite"/>
    </source>
</evidence>
<organism evidence="3 4">
    <name type="scientific">Ottowia beijingensis</name>
    <dbReference type="NCBI Taxonomy" id="1207057"/>
    <lineage>
        <taxon>Bacteria</taxon>
        <taxon>Pseudomonadati</taxon>
        <taxon>Pseudomonadota</taxon>
        <taxon>Betaproteobacteria</taxon>
        <taxon>Burkholderiales</taxon>
        <taxon>Comamonadaceae</taxon>
        <taxon>Ottowia</taxon>
    </lineage>
</organism>
<sequence>MSLRALLLLIIGAAIVAFIGVNWTAMTMPTDLNLIFTEIRAPLGLVLLGLMALLSVVFVGLIAYTQGTVLMETRRHAKELTAQRELADKAEASRFTDLRAHLDKEVARLSEVIDNHTRETLARVDRAEMGLRDRPVDLEVGRLVQAVESHNRDLHARVDRLEMGLREGLAGYVPAPASVRPAITGTPVQPPESTDEDPIGTAVPR</sequence>
<feature type="transmembrane region" description="Helical" evidence="2">
    <location>
        <begin position="7"/>
        <end position="25"/>
    </location>
</feature>
<comment type="caution">
    <text evidence="3">The sequence shown here is derived from an EMBL/GenBank/DDBJ whole genome shotgun (WGS) entry which is preliminary data.</text>
</comment>
<dbReference type="RefSeq" id="WP_180551056.1">
    <property type="nucleotide sequence ID" value="NZ_DAIPTI010000040.1"/>
</dbReference>
<dbReference type="Proteomes" id="UP000589716">
    <property type="component" value="Unassembled WGS sequence"/>
</dbReference>
<evidence type="ECO:0000313" key="4">
    <source>
        <dbReference type="Proteomes" id="UP000589716"/>
    </source>
</evidence>
<gene>
    <name evidence="3" type="ORF">H0I39_15275</name>
</gene>
<dbReference type="EMBL" id="JACCKX010000001">
    <property type="protein sequence ID" value="NZA02762.1"/>
    <property type="molecule type" value="Genomic_DNA"/>
</dbReference>
<accession>A0A853IRB6</accession>
<evidence type="ECO:0000256" key="2">
    <source>
        <dbReference type="SAM" id="Phobius"/>
    </source>
</evidence>
<keyword evidence="4" id="KW-1185">Reference proteome</keyword>
<keyword evidence="2" id="KW-1133">Transmembrane helix</keyword>
<proteinExistence type="predicted"/>
<keyword evidence="2" id="KW-0812">Transmembrane</keyword>
<keyword evidence="2" id="KW-0472">Membrane</keyword>
<reference evidence="3 4" key="1">
    <citation type="submission" date="2020-07" db="EMBL/GenBank/DDBJ databases">
        <authorList>
            <person name="Maaloum M."/>
        </authorList>
    </citation>
    <scope>NUCLEOTIDE SEQUENCE [LARGE SCALE GENOMIC DNA]</scope>
    <source>
        <strain evidence="3 4">GCS-AN-3</strain>
    </source>
</reference>
<evidence type="ECO:0000313" key="3">
    <source>
        <dbReference type="EMBL" id="NZA02762.1"/>
    </source>
</evidence>
<dbReference type="AlphaFoldDB" id="A0A853IRB6"/>
<feature type="transmembrane region" description="Helical" evidence="2">
    <location>
        <begin position="45"/>
        <end position="65"/>
    </location>
</feature>